<keyword evidence="3 9" id="KW-0813">Transport</keyword>
<keyword evidence="7 9" id="KW-0472">Membrane</keyword>
<feature type="transmembrane region" description="Helical" evidence="9">
    <location>
        <begin position="301"/>
        <end position="321"/>
    </location>
</feature>
<organism evidence="11 12">
    <name type="scientific">Fischerella major NIES-592</name>
    <dbReference type="NCBI Taxonomy" id="210994"/>
    <lineage>
        <taxon>Bacteria</taxon>
        <taxon>Bacillati</taxon>
        <taxon>Cyanobacteriota</taxon>
        <taxon>Cyanophyceae</taxon>
        <taxon>Nostocales</taxon>
        <taxon>Hapalosiphonaceae</taxon>
        <taxon>Fischerella</taxon>
    </lineage>
</organism>
<feature type="transmembrane region" description="Helical" evidence="9">
    <location>
        <begin position="402"/>
        <end position="428"/>
    </location>
</feature>
<dbReference type="RefSeq" id="WP_062246042.1">
    <property type="nucleotide sequence ID" value="NZ_MRCA01000003.1"/>
</dbReference>
<dbReference type="SMART" id="SM00116">
    <property type="entry name" value="CBS"/>
    <property type="match status" value="2"/>
</dbReference>
<dbReference type="InterPro" id="IPR036739">
    <property type="entry name" value="SLC41_membr_dom_sf"/>
</dbReference>
<evidence type="ECO:0000256" key="6">
    <source>
        <dbReference type="ARBA" id="ARBA00022989"/>
    </source>
</evidence>
<dbReference type="InterPro" id="IPR000644">
    <property type="entry name" value="CBS_dom"/>
</dbReference>
<dbReference type="GO" id="GO:0005886">
    <property type="term" value="C:plasma membrane"/>
    <property type="evidence" value="ECO:0007669"/>
    <property type="project" value="UniProtKB-SubCell"/>
</dbReference>
<dbReference type="SMART" id="SM00924">
    <property type="entry name" value="MgtE_N"/>
    <property type="match status" value="1"/>
</dbReference>
<proteinExistence type="inferred from homology"/>
<evidence type="ECO:0000256" key="8">
    <source>
        <dbReference type="PROSITE-ProRule" id="PRU00703"/>
    </source>
</evidence>
<dbReference type="GO" id="GO:0046872">
    <property type="term" value="F:metal ion binding"/>
    <property type="evidence" value="ECO:0007669"/>
    <property type="project" value="UniProtKB-KW"/>
</dbReference>
<dbReference type="InterPro" id="IPR046342">
    <property type="entry name" value="CBS_dom_sf"/>
</dbReference>
<evidence type="ECO:0000256" key="5">
    <source>
        <dbReference type="ARBA" id="ARBA00022842"/>
    </source>
</evidence>
<evidence type="ECO:0000256" key="2">
    <source>
        <dbReference type="ARBA" id="ARBA00009749"/>
    </source>
</evidence>
<keyword evidence="8" id="KW-0129">CBS domain</keyword>
<keyword evidence="6 9" id="KW-1133">Transmembrane helix</keyword>
<dbReference type="EMBL" id="MRCA01000003">
    <property type="protein sequence ID" value="OKH14738.1"/>
    <property type="molecule type" value="Genomic_DNA"/>
</dbReference>
<dbReference type="InterPro" id="IPR006668">
    <property type="entry name" value="Mg_transptr_MgtE_intracell_dom"/>
</dbReference>
<dbReference type="Gene3D" id="1.25.60.10">
    <property type="entry name" value="MgtE N-terminal domain-like"/>
    <property type="match status" value="1"/>
</dbReference>
<name>A0A1U7H1B9_9CYAN</name>
<evidence type="ECO:0000313" key="12">
    <source>
        <dbReference type="Proteomes" id="UP000186391"/>
    </source>
</evidence>
<feature type="transmembrane region" description="Helical" evidence="9">
    <location>
        <begin position="375"/>
        <end position="396"/>
    </location>
</feature>
<keyword evidence="4 9" id="KW-0812">Transmembrane</keyword>
<evidence type="ECO:0000313" key="11">
    <source>
        <dbReference type="EMBL" id="OKH14738.1"/>
    </source>
</evidence>
<reference evidence="11 12" key="1">
    <citation type="submission" date="2016-11" db="EMBL/GenBank/DDBJ databases">
        <title>Draft Genome Sequences of Nine Cyanobacterial Strains from Diverse Habitats.</title>
        <authorList>
            <person name="Zhu T."/>
            <person name="Hou S."/>
            <person name="Lu X."/>
            <person name="Hess W.R."/>
        </authorList>
    </citation>
    <scope>NUCLEOTIDE SEQUENCE [LARGE SCALE GENOMIC DNA]</scope>
    <source>
        <strain evidence="11 12">NIES-592</strain>
    </source>
</reference>
<dbReference type="GO" id="GO:0015095">
    <property type="term" value="F:magnesium ion transmembrane transporter activity"/>
    <property type="evidence" value="ECO:0007669"/>
    <property type="project" value="UniProtKB-UniRule"/>
</dbReference>
<dbReference type="Gene3D" id="1.10.357.20">
    <property type="entry name" value="SLC41 divalent cation transporters, integral membrane domain"/>
    <property type="match status" value="1"/>
</dbReference>
<dbReference type="InterPro" id="IPR038076">
    <property type="entry name" value="MgtE_N_sf"/>
</dbReference>
<evidence type="ECO:0000256" key="4">
    <source>
        <dbReference type="ARBA" id="ARBA00022692"/>
    </source>
</evidence>
<dbReference type="AlphaFoldDB" id="A0A1U7H1B9"/>
<dbReference type="Pfam" id="PF01769">
    <property type="entry name" value="MgtE"/>
    <property type="match status" value="1"/>
</dbReference>
<keyword evidence="5 9" id="KW-0460">Magnesium</keyword>
<dbReference type="Pfam" id="PF03448">
    <property type="entry name" value="MgtE_N"/>
    <property type="match status" value="1"/>
</dbReference>
<dbReference type="SUPFAM" id="SSF54631">
    <property type="entry name" value="CBS-domain pair"/>
    <property type="match status" value="1"/>
</dbReference>
<sequence length="465" mass="50832">MTENPPSSSRQPSVSREELVELVRSQLEALLQQQNFQGAKALLVPVQPADIAQAIEGLPKAMQAIAFRLLSKQEAIEVYEYLDSSIQQSLIAELRQQEVLEIVDKMSPDDRARLFDELPAVVVERLLQQLSPAEREATALILGYKEGTAGRIMTTEYLSVKEDLTVSQAIERVRVLASATEIIYYLYVTDRERRLTGTLSFRDLVIAQPEQRLGEIMTRDVVFVYTDTDQEEVAQIIQRYDLVAVPVVDTEQRLVGIVTVDDVLDVLEQETTEDIYKLGAVEAGGDNYFQTNVLTAARKRVVWLFVLLIANTGTTAVISAQENVLEQVVALAAFIPLLIDAGGNVGAQSSTVVIRGLNLREVGVKKALQVVTRETITGALLGAILGIAVIFWAYFLEGSLPIAITVGTSLLTITILAAVSGSGLPFLFGAIGLDPALMSAPFITSIVDVLGVFIYLMLARAILQL</sequence>
<dbReference type="Proteomes" id="UP000186391">
    <property type="component" value="Unassembled WGS sequence"/>
</dbReference>
<gene>
    <name evidence="11" type="ORF">NIES592_07515</name>
</gene>
<comment type="subunit">
    <text evidence="9">Homodimer.</text>
</comment>
<evidence type="ECO:0000256" key="3">
    <source>
        <dbReference type="ARBA" id="ARBA00022448"/>
    </source>
</evidence>
<feature type="domain" description="CBS" evidence="10">
    <location>
        <begin position="217"/>
        <end position="273"/>
    </location>
</feature>
<dbReference type="SUPFAM" id="SSF158791">
    <property type="entry name" value="MgtE N-terminal domain-like"/>
    <property type="match status" value="1"/>
</dbReference>
<comment type="subcellular location">
    <subcellularLocation>
        <location evidence="9">Cell membrane</location>
        <topology evidence="9">Multi-pass membrane protein</topology>
    </subcellularLocation>
    <subcellularLocation>
        <location evidence="1">Membrane</location>
        <topology evidence="1">Multi-pass membrane protein</topology>
    </subcellularLocation>
</comment>
<evidence type="ECO:0000256" key="9">
    <source>
        <dbReference type="RuleBase" id="RU362011"/>
    </source>
</evidence>
<dbReference type="Pfam" id="PF00571">
    <property type="entry name" value="CBS"/>
    <property type="match status" value="2"/>
</dbReference>
<dbReference type="PANTHER" id="PTHR43773">
    <property type="entry name" value="MAGNESIUM TRANSPORTER MGTE"/>
    <property type="match status" value="1"/>
</dbReference>
<dbReference type="InterPro" id="IPR006669">
    <property type="entry name" value="MgtE_transporter"/>
</dbReference>
<keyword evidence="9" id="KW-1003">Cell membrane</keyword>
<comment type="caution">
    <text evidence="11">The sequence shown here is derived from an EMBL/GenBank/DDBJ whole genome shotgun (WGS) entry which is preliminary data.</text>
</comment>
<comment type="function">
    <text evidence="9">Acts as a magnesium transporter.</text>
</comment>
<dbReference type="NCBIfam" id="TIGR00400">
    <property type="entry name" value="mgtE"/>
    <property type="match status" value="1"/>
</dbReference>
<dbReference type="InterPro" id="IPR006667">
    <property type="entry name" value="SLC41_membr_dom"/>
</dbReference>
<keyword evidence="9" id="KW-0479">Metal-binding</keyword>
<accession>A0A1U7H1B9</accession>
<evidence type="ECO:0000259" key="10">
    <source>
        <dbReference type="PROSITE" id="PS51371"/>
    </source>
</evidence>
<feature type="domain" description="CBS" evidence="10">
    <location>
        <begin position="153"/>
        <end position="216"/>
    </location>
</feature>
<comment type="caution">
    <text evidence="9">Lacks conserved residue(s) required for the propagation of feature annotation.</text>
</comment>
<evidence type="ECO:0000256" key="1">
    <source>
        <dbReference type="ARBA" id="ARBA00004141"/>
    </source>
</evidence>
<comment type="similarity">
    <text evidence="2 9">Belongs to the SLC41A transporter family.</text>
</comment>
<dbReference type="SUPFAM" id="SSF161093">
    <property type="entry name" value="MgtE membrane domain-like"/>
    <property type="match status" value="1"/>
</dbReference>
<evidence type="ECO:0000256" key="7">
    <source>
        <dbReference type="ARBA" id="ARBA00023136"/>
    </source>
</evidence>
<dbReference type="PROSITE" id="PS51371">
    <property type="entry name" value="CBS"/>
    <property type="match status" value="2"/>
</dbReference>
<dbReference type="Gene3D" id="3.10.580.10">
    <property type="entry name" value="CBS-domain"/>
    <property type="match status" value="1"/>
</dbReference>
<feature type="transmembrane region" description="Helical" evidence="9">
    <location>
        <begin position="440"/>
        <end position="463"/>
    </location>
</feature>
<protein>
    <recommendedName>
        <fullName evidence="9">Magnesium transporter MgtE</fullName>
    </recommendedName>
</protein>
<dbReference type="PANTHER" id="PTHR43773:SF1">
    <property type="entry name" value="MAGNESIUM TRANSPORTER MGTE"/>
    <property type="match status" value="1"/>
</dbReference>
<dbReference type="CDD" id="cd04606">
    <property type="entry name" value="CBS_pair_Mg_transporter"/>
    <property type="match status" value="1"/>
</dbReference>
<keyword evidence="12" id="KW-1185">Reference proteome</keyword>